<reference evidence="3 4" key="1">
    <citation type="journal article" date="2009" name="Appl. Environ. Microbiol.">
        <title>Three genomes from the phylum Acidobacteria provide insight into the lifestyles of these microorganisms in soils.</title>
        <authorList>
            <person name="Ward N.L."/>
            <person name="Challacombe J.F."/>
            <person name="Janssen P.H."/>
            <person name="Henrissat B."/>
            <person name="Coutinho P.M."/>
            <person name="Wu M."/>
            <person name="Xie G."/>
            <person name="Haft D.H."/>
            <person name="Sait M."/>
            <person name="Badger J."/>
            <person name="Barabote R.D."/>
            <person name="Bradley B."/>
            <person name="Brettin T.S."/>
            <person name="Brinkac L.M."/>
            <person name="Bruce D."/>
            <person name="Creasy T."/>
            <person name="Daugherty S.C."/>
            <person name="Davidsen T.M."/>
            <person name="DeBoy R.T."/>
            <person name="Detter J.C."/>
            <person name="Dodson R.J."/>
            <person name="Durkin A.S."/>
            <person name="Ganapathy A."/>
            <person name="Gwinn-Giglio M."/>
            <person name="Han C.S."/>
            <person name="Khouri H."/>
            <person name="Kiss H."/>
            <person name="Kothari S.P."/>
            <person name="Madupu R."/>
            <person name="Nelson K.E."/>
            <person name="Nelson W.C."/>
            <person name="Paulsen I."/>
            <person name="Penn K."/>
            <person name="Ren Q."/>
            <person name="Rosovitz M.J."/>
            <person name="Selengut J.D."/>
            <person name="Shrivastava S."/>
            <person name="Sullivan S.A."/>
            <person name="Tapia R."/>
            <person name="Thompson L.S."/>
            <person name="Watkins K.L."/>
            <person name="Yang Q."/>
            <person name="Yu C."/>
            <person name="Zafar N."/>
            <person name="Zhou L."/>
            <person name="Kuske C.R."/>
        </authorList>
    </citation>
    <scope>NUCLEOTIDE SEQUENCE [LARGE SCALE GENOMIC DNA]</scope>
    <source>
        <strain evidence="3 4">Ellin345</strain>
    </source>
</reference>
<dbReference type="HOGENOM" id="CLU_1675592_0_0_0"/>
<evidence type="ECO:0000313" key="3">
    <source>
        <dbReference type="EMBL" id="ABF41705.1"/>
    </source>
</evidence>
<dbReference type="STRING" id="204669.Acid345_2704"/>
<feature type="region of interest" description="Disordered" evidence="2">
    <location>
        <begin position="136"/>
        <end position="157"/>
    </location>
</feature>
<dbReference type="KEGG" id="aba:Acid345_2704"/>
<keyword evidence="4" id="KW-1185">Reference proteome</keyword>
<dbReference type="eggNOG" id="COG0457">
    <property type="taxonomic scope" value="Bacteria"/>
</dbReference>
<accession>Q1IN45</accession>
<keyword evidence="1" id="KW-0175">Coiled coil</keyword>
<name>Q1IN45_KORVE</name>
<evidence type="ECO:0000313" key="4">
    <source>
        <dbReference type="Proteomes" id="UP000002432"/>
    </source>
</evidence>
<gene>
    <name evidence="3" type="ordered locus">Acid345_2704</name>
</gene>
<dbReference type="Proteomes" id="UP000002432">
    <property type="component" value="Chromosome"/>
</dbReference>
<dbReference type="EMBL" id="CP000360">
    <property type="protein sequence ID" value="ABF41705.1"/>
    <property type="molecule type" value="Genomic_DNA"/>
</dbReference>
<dbReference type="AlphaFoldDB" id="Q1IN45"/>
<organism evidence="3 4">
    <name type="scientific">Koribacter versatilis (strain Ellin345)</name>
    <dbReference type="NCBI Taxonomy" id="204669"/>
    <lineage>
        <taxon>Bacteria</taxon>
        <taxon>Pseudomonadati</taxon>
        <taxon>Acidobacteriota</taxon>
        <taxon>Terriglobia</taxon>
        <taxon>Terriglobales</taxon>
        <taxon>Candidatus Korobacteraceae</taxon>
        <taxon>Candidatus Korobacter</taxon>
    </lineage>
</organism>
<proteinExistence type="predicted"/>
<protein>
    <submittedName>
        <fullName evidence="3">Uncharacterized protein</fullName>
    </submittedName>
</protein>
<sequence length="157" mass="17636">MRRWMMVNASKRTHRPNAQELAESRERRGWMSHILTSWKEIATYLGKGVRTAQRWEHSVGLPVRRPNGGDSTIVLAYVEEIDDWLKKPAGTASFTDAGDKDAEIARLRLANQQLTIEIARLSKRCAQLEEIGAKAMVPQPVSAAPGSPLRSYRTPQS</sequence>
<evidence type="ECO:0000256" key="2">
    <source>
        <dbReference type="SAM" id="MobiDB-lite"/>
    </source>
</evidence>
<evidence type="ECO:0000256" key="1">
    <source>
        <dbReference type="SAM" id="Coils"/>
    </source>
</evidence>
<dbReference type="EnsemblBacteria" id="ABF41705">
    <property type="protein sequence ID" value="ABF41705"/>
    <property type="gene ID" value="Acid345_2704"/>
</dbReference>
<feature type="coiled-coil region" evidence="1">
    <location>
        <begin position="104"/>
        <end position="131"/>
    </location>
</feature>